<keyword evidence="3" id="KW-1185">Reference proteome</keyword>
<feature type="transmembrane region" description="Helical" evidence="1">
    <location>
        <begin position="83"/>
        <end position="103"/>
    </location>
</feature>
<dbReference type="Proteomes" id="UP001501266">
    <property type="component" value="Unassembled WGS sequence"/>
</dbReference>
<protein>
    <submittedName>
        <fullName evidence="2">Uncharacterized protein</fullName>
    </submittedName>
</protein>
<reference evidence="2 3" key="1">
    <citation type="journal article" date="2019" name="Int. J. Syst. Evol. Microbiol.">
        <title>The Global Catalogue of Microorganisms (GCM) 10K type strain sequencing project: providing services to taxonomists for standard genome sequencing and annotation.</title>
        <authorList>
            <consortium name="The Broad Institute Genomics Platform"/>
            <consortium name="The Broad Institute Genome Sequencing Center for Infectious Disease"/>
            <person name="Wu L."/>
            <person name="Ma J."/>
        </authorList>
    </citation>
    <scope>NUCLEOTIDE SEQUENCE [LARGE SCALE GENOMIC DNA]</scope>
    <source>
        <strain evidence="2 3">JCM 12398</strain>
    </source>
</reference>
<evidence type="ECO:0000256" key="1">
    <source>
        <dbReference type="SAM" id="Phobius"/>
    </source>
</evidence>
<proteinExistence type="predicted"/>
<keyword evidence="1" id="KW-0472">Membrane</keyword>
<comment type="caution">
    <text evidence="2">The sequence shown here is derived from an EMBL/GenBank/DDBJ whole genome shotgun (WGS) entry which is preliminary data.</text>
</comment>
<feature type="transmembrane region" description="Helical" evidence="1">
    <location>
        <begin position="59"/>
        <end position="77"/>
    </location>
</feature>
<dbReference type="RefSeq" id="WP_343916663.1">
    <property type="nucleotide sequence ID" value="NZ_BAAAKK010000001.1"/>
</dbReference>
<sequence>MSQALYESQVRKAERIGRLAADEGLDHEAAHKVAEETERLAATEAADFVRRARPRWMDLLLGGGALLAIGVFVTRIMTGTFELSLASLIGLLGLVLVTIDLIWGSSFLRLGVALRLPWLYRTPAPVRLAVLEGYTEQRRLLGLPGCECIAALEPDDSGDADD</sequence>
<keyword evidence="1" id="KW-1133">Transmembrane helix</keyword>
<name>A0ABN1YN46_9MICO</name>
<accession>A0ABN1YN46</accession>
<evidence type="ECO:0000313" key="3">
    <source>
        <dbReference type="Proteomes" id="UP001501266"/>
    </source>
</evidence>
<organism evidence="2 3">
    <name type="scientific">Agrococcus citreus</name>
    <dbReference type="NCBI Taxonomy" id="84643"/>
    <lineage>
        <taxon>Bacteria</taxon>
        <taxon>Bacillati</taxon>
        <taxon>Actinomycetota</taxon>
        <taxon>Actinomycetes</taxon>
        <taxon>Micrococcales</taxon>
        <taxon>Microbacteriaceae</taxon>
        <taxon>Agrococcus</taxon>
    </lineage>
</organism>
<keyword evidence="1" id="KW-0812">Transmembrane</keyword>
<evidence type="ECO:0000313" key="2">
    <source>
        <dbReference type="EMBL" id="GAA1418062.1"/>
    </source>
</evidence>
<gene>
    <name evidence="2" type="ORF">GCM10009640_03200</name>
</gene>
<dbReference type="EMBL" id="BAAAKK010000001">
    <property type="protein sequence ID" value="GAA1418062.1"/>
    <property type="molecule type" value="Genomic_DNA"/>
</dbReference>